<reference evidence="1 2" key="1">
    <citation type="submission" date="2011-09" db="EMBL/GenBank/DDBJ databases">
        <title>The Genome Sequence of Plasmodium vivax North Korean.</title>
        <authorList>
            <consortium name="The Broad Institute Genome Sequencing Platform"/>
            <consortium name="The Broad Institute Genome Sequencing Center for Infectious Disease"/>
            <person name="Neafsey D."/>
            <person name="Carlton J."/>
            <person name="Barnwell J."/>
            <person name="Collins W."/>
            <person name="Escalante A."/>
            <person name="Mullikin J."/>
            <person name="Saul A."/>
            <person name="Guigo R."/>
            <person name="Camara F."/>
            <person name="Young S.K."/>
            <person name="Zeng Q."/>
            <person name="Gargeya S."/>
            <person name="Fitzgerald M."/>
            <person name="Haas B."/>
            <person name="Abouelleil A."/>
            <person name="Alvarado L."/>
            <person name="Arachchi H.M."/>
            <person name="Berlin A."/>
            <person name="Brown A."/>
            <person name="Chapman S.B."/>
            <person name="Chen Z."/>
            <person name="Dunbar C."/>
            <person name="Freedman E."/>
            <person name="Gearin G."/>
            <person name="Gellesch M."/>
            <person name="Goldberg J."/>
            <person name="Griggs A."/>
            <person name="Gujja S."/>
            <person name="Heiman D."/>
            <person name="Howarth C."/>
            <person name="Larson L."/>
            <person name="Lui A."/>
            <person name="MacDonald P.J.P."/>
            <person name="Montmayeur A."/>
            <person name="Murphy C."/>
            <person name="Neiman D."/>
            <person name="Pearson M."/>
            <person name="Priest M."/>
            <person name="Roberts A."/>
            <person name="Saif S."/>
            <person name="Shea T."/>
            <person name="Shenoy N."/>
            <person name="Sisk P."/>
            <person name="Stolte C."/>
            <person name="Sykes S."/>
            <person name="Wortman J."/>
            <person name="Nusbaum C."/>
            <person name="Birren B."/>
        </authorList>
    </citation>
    <scope>NUCLEOTIDE SEQUENCE [LARGE SCALE GENOMIC DNA]</scope>
    <source>
        <strain evidence="1 2">North Korean</strain>
    </source>
</reference>
<protein>
    <recommendedName>
        <fullName evidence="3">Variable surface protein Vir4</fullName>
    </recommendedName>
</protein>
<sequence>MTGQEIFTKIITHTLELSDELNSGNFYEYLNGLNILDECREYCEPLLTLDRGGNIKNICARTLSYLKTKYSTLDYQNDEYDVCTLLNYWVYNRLFMAYSYKNFSKVIKAFGQLQLIWDLFIDNVLNKKNTNICKPIFSIATETDWQKRKELLDYCVDVNDLVKTPHTYPKTCNKYYQYIKSKTELYKQYKQACTSDDPRKCPEFFNKCEDYDPEKMILKLNCHLEMEKMKAAPSAIHIREDQGVPESHVRETDSEVVPQLQRENTANVNKVGNVLLGVVVTSMTSGVLYRVRTNLYITYYLSKFINKLLTLHD</sequence>
<dbReference type="InterPro" id="IPR008780">
    <property type="entry name" value="Plasmodium_Vir"/>
</dbReference>
<dbReference type="Pfam" id="PF05795">
    <property type="entry name" value="Plasmodium_Vir"/>
    <property type="match status" value="1"/>
</dbReference>
<evidence type="ECO:0008006" key="3">
    <source>
        <dbReference type="Google" id="ProtNLM"/>
    </source>
</evidence>
<evidence type="ECO:0000313" key="2">
    <source>
        <dbReference type="Proteomes" id="UP000053239"/>
    </source>
</evidence>
<evidence type="ECO:0000313" key="1">
    <source>
        <dbReference type="EMBL" id="KNA01589.1"/>
    </source>
</evidence>
<gene>
    <name evidence="1" type="ORF">PVNG_06051</name>
</gene>
<dbReference type="AlphaFoldDB" id="A0A0J9WF09"/>
<dbReference type="EMBL" id="KQ235251">
    <property type="protein sequence ID" value="KNA01589.1"/>
    <property type="molecule type" value="Genomic_DNA"/>
</dbReference>
<accession>A0A0J9WF09</accession>
<proteinExistence type="predicted"/>
<name>A0A0J9WF09_PLAVI</name>
<dbReference type="Proteomes" id="UP000053239">
    <property type="component" value="Unassembled WGS sequence"/>
</dbReference>
<organism evidence="1 2">
    <name type="scientific">Plasmodium vivax North Korean</name>
    <dbReference type="NCBI Taxonomy" id="1035514"/>
    <lineage>
        <taxon>Eukaryota</taxon>
        <taxon>Sar</taxon>
        <taxon>Alveolata</taxon>
        <taxon>Apicomplexa</taxon>
        <taxon>Aconoidasida</taxon>
        <taxon>Haemosporida</taxon>
        <taxon>Plasmodiidae</taxon>
        <taxon>Plasmodium</taxon>
        <taxon>Plasmodium (Plasmodium)</taxon>
    </lineage>
</organism>